<accession>A0A9D9IG42</accession>
<evidence type="ECO:0000313" key="1">
    <source>
        <dbReference type="EMBL" id="MBO8472124.1"/>
    </source>
</evidence>
<dbReference type="SUPFAM" id="SSF49265">
    <property type="entry name" value="Fibronectin type III"/>
    <property type="match status" value="1"/>
</dbReference>
<reference evidence="1" key="2">
    <citation type="journal article" date="2021" name="PeerJ">
        <title>Extensive microbial diversity within the chicken gut microbiome revealed by metagenomics and culture.</title>
        <authorList>
            <person name="Gilroy R."/>
            <person name="Ravi A."/>
            <person name="Getino M."/>
            <person name="Pursley I."/>
            <person name="Horton D.L."/>
            <person name="Alikhan N.F."/>
            <person name="Baker D."/>
            <person name="Gharbi K."/>
            <person name="Hall N."/>
            <person name="Watson M."/>
            <person name="Adriaenssens E.M."/>
            <person name="Foster-Nyarko E."/>
            <person name="Jarju S."/>
            <person name="Secka A."/>
            <person name="Antonio M."/>
            <person name="Oren A."/>
            <person name="Chaudhuri R.R."/>
            <person name="La Ragione R."/>
            <person name="Hildebrand F."/>
            <person name="Pallen M.J."/>
        </authorList>
    </citation>
    <scope>NUCLEOTIDE SEQUENCE</scope>
    <source>
        <strain evidence="1">B1-8020</strain>
    </source>
</reference>
<dbReference type="Proteomes" id="UP000823604">
    <property type="component" value="Unassembled WGS sequence"/>
</dbReference>
<sequence>MNKLKSILLFAAFACAISCEQPEPAPVPATKLEAPAITLESKTDSSFTISWEAVENAGCYSVDFMGDITDTESLEAGYSGLESGQTYEISVKAVPADLEKYTESDWTKFSVTLDTSATVEPEPDPEKYFDINIDFDEAAMMMYCSITPTDMEMYYYRETMTQAQVNELGGGSVEDAWQAALDNYYAIFGSSIWDHYITVGFDEWMADTTYEETEYVLAAGIDNELNRITPVEYATLETGEAPQSDNTFVIEVEDVTSSSAVVYVTPSNSDPFSLVLVESYDIEGYSEEELHDLLINVYTDYVYDGNLFNQAMYMTYPEGTLYPNTEHTVLVFGWNTVPNTKIFKKTFKTLPPTSSDDLTFEITAEVIDAWNLHGVFVPSDPDAQYFALAVADYEFEPYKDYPPQFIIDVCDNFGLPLSSYAEMFAQTGTYDHVFDNWNDGIIPETSYYIWAVGFTAEGDGGTFGNWQIYDEILTTPAE</sequence>
<reference evidence="1" key="1">
    <citation type="submission" date="2020-10" db="EMBL/GenBank/DDBJ databases">
        <authorList>
            <person name="Gilroy R."/>
        </authorList>
    </citation>
    <scope>NUCLEOTIDE SEQUENCE</scope>
    <source>
        <strain evidence="1">B1-8020</strain>
    </source>
</reference>
<dbReference type="AlphaFoldDB" id="A0A9D9IG42"/>
<gene>
    <name evidence="1" type="ORF">IAB81_00640</name>
</gene>
<dbReference type="EMBL" id="JADIMA010000007">
    <property type="protein sequence ID" value="MBO8472124.1"/>
    <property type="molecule type" value="Genomic_DNA"/>
</dbReference>
<organism evidence="1 2">
    <name type="scientific">Candidatus Merdivivens pullicola</name>
    <dbReference type="NCBI Taxonomy" id="2840872"/>
    <lineage>
        <taxon>Bacteria</taxon>
        <taxon>Pseudomonadati</taxon>
        <taxon>Bacteroidota</taxon>
        <taxon>Bacteroidia</taxon>
        <taxon>Bacteroidales</taxon>
        <taxon>Muribaculaceae</taxon>
        <taxon>Muribaculaceae incertae sedis</taxon>
        <taxon>Candidatus Merdivivens</taxon>
    </lineage>
</organism>
<name>A0A9D9IG42_9BACT</name>
<evidence type="ECO:0000313" key="2">
    <source>
        <dbReference type="Proteomes" id="UP000823604"/>
    </source>
</evidence>
<protein>
    <submittedName>
        <fullName evidence="1">Fibronectin type III domain-containing protein</fullName>
    </submittedName>
</protein>
<dbReference type="InterPro" id="IPR036116">
    <property type="entry name" value="FN3_sf"/>
</dbReference>
<proteinExistence type="predicted"/>
<comment type="caution">
    <text evidence="1">The sequence shown here is derived from an EMBL/GenBank/DDBJ whole genome shotgun (WGS) entry which is preliminary data.</text>
</comment>